<feature type="transmembrane region" description="Helical" evidence="5">
    <location>
        <begin position="135"/>
        <end position="154"/>
    </location>
</feature>
<dbReference type="Proteomes" id="UP000315082">
    <property type="component" value="Chromosome"/>
</dbReference>
<proteinExistence type="predicted"/>
<dbReference type="Pfam" id="PF04932">
    <property type="entry name" value="Wzy_C"/>
    <property type="match status" value="1"/>
</dbReference>
<evidence type="ECO:0000313" key="8">
    <source>
        <dbReference type="Proteomes" id="UP000315082"/>
    </source>
</evidence>
<dbReference type="GO" id="GO:0016020">
    <property type="term" value="C:membrane"/>
    <property type="evidence" value="ECO:0007669"/>
    <property type="project" value="UniProtKB-SubCell"/>
</dbReference>
<dbReference type="PANTHER" id="PTHR37422:SF23">
    <property type="entry name" value="TEICHURONIC ACID BIOSYNTHESIS PROTEIN TUAE"/>
    <property type="match status" value="1"/>
</dbReference>
<dbReference type="PANTHER" id="PTHR37422">
    <property type="entry name" value="TEICHURONIC ACID BIOSYNTHESIS PROTEIN TUAE"/>
    <property type="match status" value="1"/>
</dbReference>
<reference evidence="7 8" key="1">
    <citation type="submission" date="2019-02" db="EMBL/GenBank/DDBJ databases">
        <title>Deep-cultivation of Planctomycetes and their phenomic and genomic characterization uncovers novel biology.</title>
        <authorList>
            <person name="Wiegand S."/>
            <person name="Jogler M."/>
            <person name="Boedeker C."/>
            <person name="Pinto D."/>
            <person name="Vollmers J."/>
            <person name="Rivas-Marin E."/>
            <person name="Kohn T."/>
            <person name="Peeters S.H."/>
            <person name="Heuer A."/>
            <person name="Rast P."/>
            <person name="Oberbeckmann S."/>
            <person name="Bunk B."/>
            <person name="Jeske O."/>
            <person name="Meyerdierks A."/>
            <person name="Storesund J.E."/>
            <person name="Kallscheuer N."/>
            <person name="Luecker S."/>
            <person name="Lage O.M."/>
            <person name="Pohl T."/>
            <person name="Merkel B.J."/>
            <person name="Hornburger P."/>
            <person name="Mueller R.-W."/>
            <person name="Bruemmer F."/>
            <person name="Labrenz M."/>
            <person name="Spormann A.M."/>
            <person name="Op den Camp H."/>
            <person name="Overmann J."/>
            <person name="Amann R."/>
            <person name="Jetten M.S.M."/>
            <person name="Mascher T."/>
            <person name="Medema M.H."/>
            <person name="Devos D.P."/>
            <person name="Kaster A.-K."/>
            <person name="Ovreas L."/>
            <person name="Rohde M."/>
            <person name="Galperin M.Y."/>
            <person name="Jogler C."/>
        </authorList>
    </citation>
    <scope>NUCLEOTIDE SEQUENCE [LARGE SCALE GENOMIC DNA]</scope>
    <source>
        <strain evidence="7 8">Poly24</strain>
    </source>
</reference>
<gene>
    <name evidence="7" type="ORF">Poly24_11450</name>
</gene>
<dbReference type="InterPro" id="IPR051533">
    <property type="entry name" value="WaaL-like"/>
</dbReference>
<dbReference type="GO" id="GO:0016874">
    <property type="term" value="F:ligase activity"/>
    <property type="evidence" value="ECO:0007669"/>
    <property type="project" value="UniProtKB-KW"/>
</dbReference>
<dbReference type="AlphaFoldDB" id="A0A518JPH2"/>
<dbReference type="RefSeq" id="WP_231753612.1">
    <property type="nucleotide sequence ID" value="NZ_CP036348.1"/>
</dbReference>
<evidence type="ECO:0000256" key="3">
    <source>
        <dbReference type="ARBA" id="ARBA00022989"/>
    </source>
</evidence>
<feature type="transmembrane region" description="Helical" evidence="5">
    <location>
        <begin position="191"/>
        <end position="212"/>
    </location>
</feature>
<dbReference type="SUPFAM" id="SSF48452">
    <property type="entry name" value="TPR-like"/>
    <property type="match status" value="1"/>
</dbReference>
<evidence type="ECO:0000259" key="6">
    <source>
        <dbReference type="Pfam" id="PF04932"/>
    </source>
</evidence>
<keyword evidence="3 5" id="KW-1133">Transmembrane helix</keyword>
<evidence type="ECO:0000256" key="5">
    <source>
        <dbReference type="SAM" id="Phobius"/>
    </source>
</evidence>
<keyword evidence="4 5" id="KW-0472">Membrane</keyword>
<dbReference type="InterPro" id="IPR011990">
    <property type="entry name" value="TPR-like_helical_dom_sf"/>
</dbReference>
<protein>
    <submittedName>
        <fullName evidence="7">O-Antigen ligase</fullName>
    </submittedName>
</protein>
<evidence type="ECO:0000256" key="2">
    <source>
        <dbReference type="ARBA" id="ARBA00022692"/>
    </source>
</evidence>
<evidence type="ECO:0000313" key="7">
    <source>
        <dbReference type="EMBL" id="QDV67445.1"/>
    </source>
</evidence>
<dbReference type="EMBL" id="CP036348">
    <property type="protein sequence ID" value="QDV67445.1"/>
    <property type="molecule type" value="Genomic_DNA"/>
</dbReference>
<evidence type="ECO:0000256" key="4">
    <source>
        <dbReference type="ARBA" id="ARBA00023136"/>
    </source>
</evidence>
<keyword evidence="7" id="KW-0436">Ligase</keyword>
<feature type="transmembrane region" description="Helical" evidence="5">
    <location>
        <begin position="84"/>
        <end position="107"/>
    </location>
</feature>
<accession>A0A518JPH2</accession>
<evidence type="ECO:0000256" key="1">
    <source>
        <dbReference type="ARBA" id="ARBA00004141"/>
    </source>
</evidence>
<name>A0A518JPH2_9BACT</name>
<dbReference type="KEGG" id="rcf:Poly24_11450"/>
<dbReference type="InterPro" id="IPR007016">
    <property type="entry name" value="O-antigen_ligase-rel_domated"/>
</dbReference>
<keyword evidence="2 5" id="KW-0812">Transmembrane</keyword>
<organism evidence="7 8">
    <name type="scientific">Rosistilla carotiformis</name>
    <dbReference type="NCBI Taxonomy" id="2528017"/>
    <lineage>
        <taxon>Bacteria</taxon>
        <taxon>Pseudomonadati</taxon>
        <taxon>Planctomycetota</taxon>
        <taxon>Planctomycetia</taxon>
        <taxon>Pirellulales</taxon>
        <taxon>Pirellulaceae</taxon>
        <taxon>Rosistilla</taxon>
    </lineage>
</organism>
<feature type="transmembrane region" description="Helical" evidence="5">
    <location>
        <begin position="33"/>
        <end position="57"/>
    </location>
</feature>
<comment type="subcellular location">
    <subcellularLocation>
        <location evidence="1">Membrane</location>
        <topology evidence="1">Multi-pass membrane protein</topology>
    </subcellularLocation>
</comment>
<keyword evidence="8" id="KW-1185">Reference proteome</keyword>
<dbReference type="Gene3D" id="1.25.40.10">
    <property type="entry name" value="Tetratricopeptide repeat domain"/>
    <property type="match status" value="1"/>
</dbReference>
<sequence>MVIGFAVLLSFSRGARASVLIATVLISSVGLRGIGWRSVVGVALISIAGMAAATWFLSQQDSLEKRSEDLSAQRISADDRFEHWAAGSAAAIHYLPLGSGVGTYGFAHLPFKNRDTDSWYRNAHNQYLEVLTESGLLGVAIVLLGILLLARRCWTVFTQSSDPGQMAIGAAGCFVLASIVCQSSVDFVITYPANLLTCGLIFGAVLGCPATAESRKDSSRLAVGGAPYPTTGANGFIWLLLAVAPLQLSQYLLRKEVESDNILSATEIPMETVTPTLDQCNKNQDKLRRLTDAMPDNVAAWQRYAWWQLAELRLKAAKQEAPNQLDKAWQHQTTLHWFSMFANMPSKQHSQSLAALFPSPTDQRLMRDVNHSLQRAVQCNPLSPQSHLALAMLAPISNNAWQHWGTNLAQLAHSNPEHIYAAGLLHYLTDDSEAAIRLWNRYLTVSSQRADTILALAHRRWPPETIVNQLFPDNIALLLAMAGRAQRDPSMREPQSLWTARCIDILQSDESLSDAERAAGRAQLAEQQSDWQQAITYWREAVQGDTSNPTFRVRLSAAHLKLGNEIAAYDQAIVAGSLGARQHQVDSLFHTIERLRRNREPR</sequence>
<feature type="domain" description="O-antigen ligase-related" evidence="6">
    <location>
        <begin position="3"/>
        <end position="142"/>
    </location>
</feature>